<evidence type="ECO:0000313" key="2">
    <source>
        <dbReference type="Proteomes" id="UP001066276"/>
    </source>
</evidence>
<dbReference type="EMBL" id="JANPWB010000013">
    <property type="protein sequence ID" value="KAJ1108070.1"/>
    <property type="molecule type" value="Genomic_DNA"/>
</dbReference>
<sequence>MRIELDGLINEGIIQEEEATDWLSPVVMAHKANGEACGAVAMQHCKDTKQSTDKGDIERGMHKDIAQIVL</sequence>
<proteinExistence type="predicted"/>
<dbReference type="AlphaFoldDB" id="A0AAV7MZC4"/>
<name>A0AAV7MZC4_PLEWA</name>
<accession>A0AAV7MZC4</accession>
<protein>
    <submittedName>
        <fullName evidence="1">Uncharacterized protein</fullName>
    </submittedName>
</protein>
<gene>
    <name evidence="1" type="ORF">NDU88_005453</name>
</gene>
<keyword evidence="2" id="KW-1185">Reference proteome</keyword>
<evidence type="ECO:0000313" key="1">
    <source>
        <dbReference type="EMBL" id="KAJ1108070.1"/>
    </source>
</evidence>
<dbReference type="Proteomes" id="UP001066276">
    <property type="component" value="Chromosome 9"/>
</dbReference>
<reference evidence="1" key="1">
    <citation type="journal article" date="2022" name="bioRxiv">
        <title>Sequencing and chromosome-scale assembly of the giantPleurodeles waltlgenome.</title>
        <authorList>
            <person name="Brown T."/>
            <person name="Elewa A."/>
            <person name="Iarovenko S."/>
            <person name="Subramanian E."/>
            <person name="Araus A.J."/>
            <person name="Petzold A."/>
            <person name="Susuki M."/>
            <person name="Suzuki K.-i.T."/>
            <person name="Hayashi T."/>
            <person name="Toyoda A."/>
            <person name="Oliveira C."/>
            <person name="Osipova E."/>
            <person name="Leigh N.D."/>
            <person name="Simon A."/>
            <person name="Yun M.H."/>
        </authorList>
    </citation>
    <scope>NUCLEOTIDE SEQUENCE</scope>
    <source>
        <strain evidence="1">20211129_DDA</strain>
        <tissue evidence="1">Liver</tissue>
    </source>
</reference>
<comment type="caution">
    <text evidence="1">The sequence shown here is derived from an EMBL/GenBank/DDBJ whole genome shotgun (WGS) entry which is preliminary data.</text>
</comment>
<organism evidence="1 2">
    <name type="scientific">Pleurodeles waltl</name>
    <name type="common">Iberian ribbed newt</name>
    <dbReference type="NCBI Taxonomy" id="8319"/>
    <lineage>
        <taxon>Eukaryota</taxon>
        <taxon>Metazoa</taxon>
        <taxon>Chordata</taxon>
        <taxon>Craniata</taxon>
        <taxon>Vertebrata</taxon>
        <taxon>Euteleostomi</taxon>
        <taxon>Amphibia</taxon>
        <taxon>Batrachia</taxon>
        <taxon>Caudata</taxon>
        <taxon>Salamandroidea</taxon>
        <taxon>Salamandridae</taxon>
        <taxon>Pleurodelinae</taxon>
        <taxon>Pleurodeles</taxon>
    </lineage>
</organism>